<dbReference type="Pfam" id="PF19570">
    <property type="entry name" value="DUF6088"/>
    <property type="match status" value="1"/>
</dbReference>
<dbReference type="Proteomes" id="UP000178606">
    <property type="component" value="Unassembled WGS sequence"/>
</dbReference>
<organism evidence="1 2">
    <name type="scientific">Handelsmanbacteria sp. (strain RIFCSPLOWO2_12_FULL_64_10)</name>
    <dbReference type="NCBI Taxonomy" id="1817868"/>
    <lineage>
        <taxon>Bacteria</taxon>
        <taxon>Candidatus Handelsmaniibacteriota</taxon>
    </lineage>
</organism>
<dbReference type="InterPro" id="IPR045738">
    <property type="entry name" value="DUF6088"/>
</dbReference>
<evidence type="ECO:0008006" key="3">
    <source>
        <dbReference type="Google" id="ProtNLM"/>
    </source>
</evidence>
<sequence>MAREKTVHSRTAARTVRRRIETGGERVWRLSDFADLPFQAVAQALSRVTRQGQLQRLGKGLYYRPRRTAFGPSLPNPTAVRSLPLQRWAVFPSGLAAASLLGFTTQHSAHVELATDGLSLPRLIVGKDAVIHTRRPPEWRSLRETDVALLDFLRNRGKTSDLTPADTTRKLLKYFRERGRFNRLSAAAPSEPPRVRAMLGAIGQQLGKSKSALTRLHASLNPFSRFDFGALAGLAYAKDWQATGR</sequence>
<proteinExistence type="predicted"/>
<accession>A0A1F6D2K2</accession>
<dbReference type="EMBL" id="MFKF01000073">
    <property type="protein sequence ID" value="OGG55540.1"/>
    <property type="molecule type" value="Genomic_DNA"/>
</dbReference>
<name>A0A1F6D2K2_HANXR</name>
<dbReference type="AlphaFoldDB" id="A0A1F6D2K2"/>
<comment type="caution">
    <text evidence="1">The sequence shown here is derived from an EMBL/GenBank/DDBJ whole genome shotgun (WGS) entry which is preliminary data.</text>
</comment>
<evidence type="ECO:0000313" key="2">
    <source>
        <dbReference type="Proteomes" id="UP000178606"/>
    </source>
</evidence>
<reference evidence="1 2" key="1">
    <citation type="journal article" date="2016" name="Nat. Commun.">
        <title>Thousands of microbial genomes shed light on interconnected biogeochemical processes in an aquifer system.</title>
        <authorList>
            <person name="Anantharaman K."/>
            <person name="Brown C.T."/>
            <person name="Hug L.A."/>
            <person name="Sharon I."/>
            <person name="Castelle C.J."/>
            <person name="Probst A.J."/>
            <person name="Thomas B.C."/>
            <person name="Singh A."/>
            <person name="Wilkins M.J."/>
            <person name="Karaoz U."/>
            <person name="Brodie E.L."/>
            <person name="Williams K.H."/>
            <person name="Hubbard S.S."/>
            <person name="Banfield J.F."/>
        </authorList>
    </citation>
    <scope>NUCLEOTIDE SEQUENCE [LARGE SCALE GENOMIC DNA]</scope>
    <source>
        <strain evidence="2">RIFCSPLOWO2_12_FULL_64_10</strain>
    </source>
</reference>
<protein>
    <recommendedName>
        <fullName evidence="3">AbiEi antitoxin C-terminal domain-containing protein</fullName>
    </recommendedName>
</protein>
<evidence type="ECO:0000313" key="1">
    <source>
        <dbReference type="EMBL" id="OGG55540.1"/>
    </source>
</evidence>
<gene>
    <name evidence="1" type="ORF">A3F84_19945</name>
</gene>